<accession>A0A024UIB3</accession>
<reference evidence="1" key="1">
    <citation type="submission" date="2013-12" db="EMBL/GenBank/DDBJ databases">
        <title>The Genome Sequence of Aphanomyces invadans NJM9701.</title>
        <authorList>
            <consortium name="The Broad Institute Genomics Platform"/>
            <person name="Russ C."/>
            <person name="Tyler B."/>
            <person name="van West P."/>
            <person name="Dieguez-Uribeondo J."/>
            <person name="Young S.K."/>
            <person name="Zeng Q."/>
            <person name="Gargeya S."/>
            <person name="Fitzgerald M."/>
            <person name="Abouelleil A."/>
            <person name="Alvarado L."/>
            <person name="Chapman S.B."/>
            <person name="Gainer-Dewar J."/>
            <person name="Goldberg J."/>
            <person name="Griggs A."/>
            <person name="Gujja S."/>
            <person name="Hansen M."/>
            <person name="Howarth C."/>
            <person name="Imamovic A."/>
            <person name="Ireland A."/>
            <person name="Larimer J."/>
            <person name="McCowan C."/>
            <person name="Murphy C."/>
            <person name="Pearson M."/>
            <person name="Poon T.W."/>
            <person name="Priest M."/>
            <person name="Roberts A."/>
            <person name="Saif S."/>
            <person name="Shea T."/>
            <person name="Sykes S."/>
            <person name="Wortman J."/>
            <person name="Nusbaum C."/>
            <person name="Birren B."/>
        </authorList>
    </citation>
    <scope>NUCLEOTIDE SEQUENCE [LARGE SCALE GENOMIC DNA]</scope>
    <source>
        <strain evidence="1">NJM9701</strain>
    </source>
</reference>
<organism evidence="1">
    <name type="scientific">Aphanomyces invadans</name>
    <dbReference type="NCBI Taxonomy" id="157072"/>
    <lineage>
        <taxon>Eukaryota</taxon>
        <taxon>Sar</taxon>
        <taxon>Stramenopiles</taxon>
        <taxon>Oomycota</taxon>
        <taxon>Saprolegniomycetes</taxon>
        <taxon>Saprolegniales</taxon>
        <taxon>Verrucalvaceae</taxon>
        <taxon>Aphanomyces</taxon>
    </lineage>
</organism>
<proteinExistence type="predicted"/>
<gene>
    <name evidence="1" type="ORF">H310_03638</name>
</gene>
<evidence type="ECO:0000313" key="1">
    <source>
        <dbReference type="EMBL" id="ETW06029.1"/>
    </source>
</evidence>
<dbReference type="GeneID" id="20080688"/>
<dbReference type="RefSeq" id="XP_008865806.1">
    <property type="nucleotide sequence ID" value="XM_008867584.1"/>
</dbReference>
<sequence>MATAASVVFFPSLSISMTINTMSIHVPEGYRIASSNVKPGKGTCKCLMPATMKGALQPQCMRSIGYIFQALVVPSDPTNATSMPCRPRTTAFSATPSPCRSTARAPLDHLLAHECCLGSAPRGPRGRGQ</sequence>
<dbReference type="VEuPathDB" id="FungiDB:H310_03638"/>
<dbReference type="AlphaFoldDB" id="A0A024UIB3"/>
<protein>
    <submittedName>
        <fullName evidence="1">Uncharacterized protein</fullName>
    </submittedName>
</protein>
<name>A0A024UIB3_9STRA</name>
<dbReference type="EMBL" id="KI913956">
    <property type="protein sequence ID" value="ETW06029.1"/>
    <property type="molecule type" value="Genomic_DNA"/>
</dbReference>